<dbReference type="Proteomes" id="UP001597387">
    <property type="component" value="Unassembled WGS sequence"/>
</dbReference>
<evidence type="ECO:0000313" key="3">
    <source>
        <dbReference type="Proteomes" id="UP001597387"/>
    </source>
</evidence>
<keyword evidence="1" id="KW-0472">Membrane</keyword>
<name>A0ABW4ZRN3_9SPHI</name>
<protein>
    <submittedName>
        <fullName evidence="2">Uncharacterized protein</fullName>
    </submittedName>
</protein>
<evidence type="ECO:0000313" key="2">
    <source>
        <dbReference type="EMBL" id="MFD2164519.1"/>
    </source>
</evidence>
<comment type="caution">
    <text evidence="2">The sequence shown here is derived from an EMBL/GenBank/DDBJ whole genome shotgun (WGS) entry which is preliminary data.</text>
</comment>
<keyword evidence="1" id="KW-1133">Transmembrane helix</keyword>
<keyword evidence="1" id="KW-0812">Transmembrane</keyword>
<sequence>MIFRKNNRNKLMPHQEELAQRIANRIIKSQHQLATFLNARTAHFSRTQKEALLVAISVAFGVASLYLIFNAIK</sequence>
<proteinExistence type="predicted"/>
<reference evidence="3" key="1">
    <citation type="journal article" date="2019" name="Int. J. Syst. Evol. Microbiol.">
        <title>The Global Catalogue of Microorganisms (GCM) 10K type strain sequencing project: providing services to taxonomists for standard genome sequencing and annotation.</title>
        <authorList>
            <consortium name="The Broad Institute Genomics Platform"/>
            <consortium name="The Broad Institute Genome Sequencing Center for Infectious Disease"/>
            <person name="Wu L."/>
            <person name="Ma J."/>
        </authorList>
    </citation>
    <scope>NUCLEOTIDE SEQUENCE [LARGE SCALE GENOMIC DNA]</scope>
    <source>
        <strain evidence="3">KCTC 42217</strain>
    </source>
</reference>
<gene>
    <name evidence="2" type="ORF">ACFSJU_19090</name>
</gene>
<keyword evidence="3" id="KW-1185">Reference proteome</keyword>
<organism evidence="2 3">
    <name type="scientific">Paradesertivirga mongoliensis</name>
    <dbReference type="NCBI Taxonomy" id="2100740"/>
    <lineage>
        <taxon>Bacteria</taxon>
        <taxon>Pseudomonadati</taxon>
        <taxon>Bacteroidota</taxon>
        <taxon>Sphingobacteriia</taxon>
        <taxon>Sphingobacteriales</taxon>
        <taxon>Sphingobacteriaceae</taxon>
        <taxon>Paradesertivirga</taxon>
    </lineage>
</organism>
<dbReference type="RefSeq" id="WP_255905591.1">
    <property type="nucleotide sequence ID" value="NZ_JAFMZO010000006.1"/>
</dbReference>
<feature type="transmembrane region" description="Helical" evidence="1">
    <location>
        <begin position="51"/>
        <end position="72"/>
    </location>
</feature>
<dbReference type="EMBL" id="JBHUHZ010000005">
    <property type="protein sequence ID" value="MFD2164519.1"/>
    <property type="molecule type" value="Genomic_DNA"/>
</dbReference>
<accession>A0ABW4ZRN3</accession>
<evidence type="ECO:0000256" key="1">
    <source>
        <dbReference type="SAM" id="Phobius"/>
    </source>
</evidence>